<dbReference type="Proteomes" id="UP000823749">
    <property type="component" value="Chromosome 10"/>
</dbReference>
<keyword evidence="2" id="KW-1185">Reference proteome</keyword>
<organism evidence="1 2">
    <name type="scientific">Rhododendron griersonianum</name>
    <dbReference type="NCBI Taxonomy" id="479676"/>
    <lineage>
        <taxon>Eukaryota</taxon>
        <taxon>Viridiplantae</taxon>
        <taxon>Streptophyta</taxon>
        <taxon>Embryophyta</taxon>
        <taxon>Tracheophyta</taxon>
        <taxon>Spermatophyta</taxon>
        <taxon>Magnoliopsida</taxon>
        <taxon>eudicotyledons</taxon>
        <taxon>Gunneridae</taxon>
        <taxon>Pentapetalae</taxon>
        <taxon>asterids</taxon>
        <taxon>Ericales</taxon>
        <taxon>Ericaceae</taxon>
        <taxon>Ericoideae</taxon>
        <taxon>Rhodoreae</taxon>
        <taxon>Rhododendron</taxon>
    </lineage>
</organism>
<dbReference type="AlphaFoldDB" id="A0AAV6IMF8"/>
<evidence type="ECO:0000313" key="1">
    <source>
        <dbReference type="EMBL" id="KAG5529055.1"/>
    </source>
</evidence>
<dbReference type="EMBL" id="JACTNZ010000010">
    <property type="protein sequence ID" value="KAG5529055.1"/>
    <property type="molecule type" value="Genomic_DNA"/>
</dbReference>
<evidence type="ECO:0000313" key="2">
    <source>
        <dbReference type="Proteomes" id="UP000823749"/>
    </source>
</evidence>
<comment type="caution">
    <text evidence="1">The sequence shown here is derived from an EMBL/GenBank/DDBJ whole genome shotgun (WGS) entry which is preliminary data.</text>
</comment>
<proteinExistence type="predicted"/>
<protein>
    <submittedName>
        <fullName evidence="1">Uncharacterized protein</fullName>
    </submittedName>
</protein>
<accession>A0AAV6IMF8</accession>
<gene>
    <name evidence="1" type="ORF">RHGRI_029652</name>
</gene>
<name>A0AAV6IMF8_9ERIC</name>
<sequence length="148" mass="15645">MKTIDGAYNATMGRDGVGVGVGVGVVIRDDLGIAQRRRGSPIAHRCGEIGVYKEADGGVGEKVGWTTSRSWGCVKGEMILRASSRVRLEFGGAVGAVSILKGVNNAVSFSSALRFFKLCCRVRVIRGQERGGEGSKVSELAVNRFLGL</sequence>
<reference evidence="1" key="1">
    <citation type="submission" date="2020-08" db="EMBL/GenBank/DDBJ databases">
        <title>Plant Genome Project.</title>
        <authorList>
            <person name="Zhang R.-G."/>
        </authorList>
    </citation>
    <scope>NUCLEOTIDE SEQUENCE</scope>
    <source>
        <strain evidence="1">WSP0</strain>
        <tissue evidence="1">Leaf</tissue>
    </source>
</reference>